<name>A0A5S4YPJ5_9BRAD</name>
<reference evidence="1 2" key="1">
    <citation type="submission" date="2019-08" db="EMBL/GenBank/DDBJ databases">
        <title>Bradyrhizobium hipponensis sp. nov., a rhizobium isolated from a Lupinus angustifolius root nodule in Tunisia.</title>
        <authorList>
            <person name="Off K."/>
            <person name="Rejili M."/>
            <person name="Mars M."/>
            <person name="Brachmann A."/>
            <person name="Marin M."/>
        </authorList>
    </citation>
    <scope>NUCLEOTIDE SEQUENCE [LARGE SCALE GENOMIC DNA]</scope>
    <source>
        <strain evidence="2">aSej3</strain>
    </source>
</reference>
<proteinExistence type="predicted"/>
<sequence>MAAGKVGGRLVTVIGAASTDMPVMVPIAPIGLVVLIATAGLAETPLLVAVTLATEGESSTSVGAQFTLVPGSVGSCVSGGEVRVVAGAPGTVAAEKRLVNGLGPASGDDTIAPGVVGIAMAVVPMVETCARQPLPLNRRAAVAQMSVRIQNPRRSIVEIRRKHWGR</sequence>
<dbReference type="AlphaFoldDB" id="A0A5S4YPJ5"/>
<gene>
    <name evidence="1" type="ORF">FXV83_12355</name>
</gene>
<evidence type="ECO:0000313" key="2">
    <source>
        <dbReference type="Proteomes" id="UP000324797"/>
    </source>
</evidence>
<organism evidence="1 2">
    <name type="scientific">Bradyrhizobium hipponense</name>
    <dbReference type="NCBI Taxonomy" id="2605638"/>
    <lineage>
        <taxon>Bacteria</taxon>
        <taxon>Pseudomonadati</taxon>
        <taxon>Pseudomonadota</taxon>
        <taxon>Alphaproteobacteria</taxon>
        <taxon>Hyphomicrobiales</taxon>
        <taxon>Nitrobacteraceae</taxon>
        <taxon>Bradyrhizobium</taxon>
    </lineage>
</organism>
<comment type="caution">
    <text evidence="1">The sequence shown here is derived from an EMBL/GenBank/DDBJ whole genome shotgun (WGS) entry which is preliminary data.</text>
</comment>
<dbReference type="EMBL" id="VSTH01000038">
    <property type="protein sequence ID" value="TYO66311.1"/>
    <property type="molecule type" value="Genomic_DNA"/>
</dbReference>
<accession>A0A5S4YPJ5</accession>
<evidence type="ECO:0000313" key="1">
    <source>
        <dbReference type="EMBL" id="TYO66311.1"/>
    </source>
</evidence>
<dbReference type="Proteomes" id="UP000324797">
    <property type="component" value="Unassembled WGS sequence"/>
</dbReference>
<keyword evidence="2" id="KW-1185">Reference proteome</keyword>
<protein>
    <submittedName>
        <fullName evidence="1">Uncharacterized protein</fullName>
    </submittedName>
</protein>
<dbReference type="RefSeq" id="WP_148739443.1">
    <property type="nucleotide sequence ID" value="NZ_VSTH01000038.1"/>
</dbReference>